<keyword evidence="4" id="KW-1185">Reference proteome</keyword>
<dbReference type="Pfam" id="PF00248">
    <property type="entry name" value="Aldo_ket_red"/>
    <property type="match status" value="1"/>
</dbReference>
<dbReference type="RefSeq" id="WP_112432032.1">
    <property type="nucleotide sequence ID" value="NZ_MCIF01000002.1"/>
</dbReference>
<evidence type="ECO:0000256" key="1">
    <source>
        <dbReference type="ARBA" id="ARBA00023002"/>
    </source>
</evidence>
<dbReference type="PANTHER" id="PTHR43364:SF6">
    <property type="entry name" value="OXIDOREDUCTASE-RELATED"/>
    <property type="match status" value="1"/>
</dbReference>
<proteinExistence type="predicted"/>
<dbReference type="PRINTS" id="PR00069">
    <property type="entry name" value="ALDKETRDTASE"/>
</dbReference>
<dbReference type="InterPro" id="IPR023210">
    <property type="entry name" value="NADP_OxRdtase_dom"/>
</dbReference>
<dbReference type="Gene3D" id="3.20.20.100">
    <property type="entry name" value="NADP-dependent oxidoreductase domain"/>
    <property type="match status" value="1"/>
</dbReference>
<dbReference type="InterPro" id="IPR020471">
    <property type="entry name" value="AKR"/>
</dbReference>
<dbReference type="OrthoDB" id="9773828at2"/>
<name>A0A328VTW2_9CHLR</name>
<dbReference type="EMBL" id="MCIF01000002">
    <property type="protein sequence ID" value="RAQ97555.1"/>
    <property type="molecule type" value="Genomic_DNA"/>
</dbReference>
<dbReference type="Proteomes" id="UP000248706">
    <property type="component" value="Unassembled WGS sequence"/>
</dbReference>
<evidence type="ECO:0000259" key="2">
    <source>
        <dbReference type="Pfam" id="PF00248"/>
    </source>
</evidence>
<keyword evidence="1" id="KW-0560">Oxidoreductase</keyword>
<dbReference type="PANTHER" id="PTHR43364">
    <property type="entry name" value="NADH-SPECIFIC METHYLGLYOXAL REDUCTASE-RELATED"/>
    <property type="match status" value="1"/>
</dbReference>
<feature type="domain" description="NADP-dependent oxidoreductase" evidence="2">
    <location>
        <begin position="15"/>
        <end position="315"/>
    </location>
</feature>
<protein>
    <submittedName>
        <fullName evidence="3">Alcohol dehydrogenase</fullName>
    </submittedName>
</protein>
<sequence length="319" mass="35494">MEYRTLGRTGLKVSRLCLGTMQWGWTVDEPTAFAIMDAFVERGGNFFDTADFYARWIPGKRGGESEEIIGRWLRARGNRSQVVIATKVYHPMGEGPNERGLSRKHIIEAVEASLRRLQTDYLDLYLAHAFDAETPIEETLRAFDDLQRSGKVRYIGASNYPAWRLVEALWCARYECTARYEVLEPHYNLVHRAEFEQELQTICLQYGLGVIPYSPLASGFLGGSYRRGEGRQSARAAAVLGRYDQEQAWRTLEAVQAVAEETQATPAAVALAWLLAQPAVTAPIIGASQPAHLEDGFAALGLQLTPEQLARLSAASQGL</sequence>
<dbReference type="GO" id="GO:0005829">
    <property type="term" value="C:cytosol"/>
    <property type="evidence" value="ECO:0007669"/>
    <property type="project" value="UniProtKB-ARBA"/>
</dbReference>
<dbReference type="AlphaFoldDB" id="A0A328VTW2"/>
<dbReference type="GO" id="GO:0016491">
    <property type="term" value="F:oxidoreductase activity"/>
    <property type="evidence" value="ECO:0007669"/>
    <property type="project" value="UniProtKB-KW"/>
</dbReference>
<dbReference type="InterPro" id="IPR050523">
    <property type="entry name" value="AKR_Detox_Biosynth"/>
</dbReference>
<dbReference type="InterPro" id="IPR036812">
    <property type="entry name" value="NAD(P)_OxRdtase_dom_sf"/>
</dbReference>
<evidence type="ECO:0000313" key="3">
    <source>
        <dbReference type="EMBL" id="RAQ97555.1"/>
    </source>
</evidence>
<dbReference type="SUPFAM" id="SSF51430">
    <property type="entry name" value="NAD(P)-linked oxidoreductase"/>
    <property type="match status" value="1"/>
</dbReference>
<gene>
    <name evidence="3" type="ORF">A4R35_18605</name>
</gene>
<reference evidence="3 4" key="1">
    <citation type="submission" date="2016-08" db="EMBL/GenBank/DDBJ databases">
        <title>Analysis of Carbohydrate Active Enzymes in Thermogemmatispora T81 Reveals Carbohydrate Degradation Ability.</title>
        <authorList>
            <person name="Tomazini A."/>
            <person name="Lal S."/>
            <person name="Stott M."/>
            <person name="Henrissat B."/>
            <person name="Polikarpov I."/>
            <person name="Sparling R."/>
            <person name="Levin D.B."/>
        </authorList>
    </citation>
    <scope>NUCLEOTIDE SEQUENCE [LARGE SCALE GENOMIC DNA]</scope>
    <source>
        <strain evidence="3 4">T81</strain>
    </source>
</reference>
<dbReference type="CDD" id="cd19081">
    <property type="entry name" value="AKR_AKR9C1"/>
    <property type="match status" value="1"/>
</dbReference>
<accession>A0A328VTW2</accession>
<dbReference type="FunFam" id="3.20.20.100:FF:000004">
    <property type="entry name" value="Oxidoreductase, aldo/keto reductase"/>
    <property type="match status" value="1"/>
</dbReference>
<organism evidence="3 4">
    <name type="scientific">Thermogemmatispora tikiterensis</name>
    <dbReference type="NCBI Taxonomy" id="1825093"/>
    <lineage>
        <taxon>Bacteria</taxon>
        <taxon>Bacillati</taxon>
        <taxon>Chloroflexota</taxon>
        <taxon>Ktedonobacteria</taxon>
        <taxon>Thermogemmatisporales</taxon>
        <taxon>Thermogemmatisporaceae</taxon>
        <taxon>Thermogemmatispora</taxon>
    </lineage>
</organism>
<evidence type="ECO:0000313" key="4">
    <source>
        <dbReference type="Proteomes" id="UP000248706"/>
    </source>
</evidence>
<comment type="caution">
    <text evidence="3">The sequence shown here is derived from an EMBL/GenBank/DDBJ whole genome shotgun (WGS) entry which is preliminary data.</text>
</comment>